<protein>
    <submittedName>
        <fullName evidence="2">Uncharacterized protein</fullName>
    </submittedName>
</protein>
<dbReference type="RefSeq" id="WP_081182984.1">
    <property type="nucleotide sequence ID" value="NZ_MJEA01000003.1"/>
</dbReference>
<name>A0A1V8YV85_9ENTE</name>
<dbReference type="EMBL" id="MJEA01000003">
    <property type="protein sequence ID" value="OQO70689.1"/>
    <property type="molecule type" value="Genomic_DNA"/>
</dbReference>
<evidence type="ECO:0000313" key="2">
    <source>
        <dbReference type="EMBL" id="OQO70689.1"/>
    </source>
</evidence>
<comment type="caution">
    <text evidence="2">The sequence shown here is derived from an EMBL/GenBank/DDBJ whole genome shotgun (WGS) entry which is preliminary data.</text>
</comment>
<evidence type="ECO:0000256" key="1">
    <source>
        <dbReference type="SAM" id="MobiDB-lite"/>
    </source>
</evidence>
<evidence type="ECO:0000313" key="3">
    <source>
        <dbReference type="Proteomes" id="UP000192477"/>
    </source>
</evidence>
<dbReference type="AlphaFoldDB" id="A0A1V8YV85"/>
<accession>A0A1V8YV85</accession>
<reference evidence="2 3" key="1">
    <citation type="journal article" date="2017" name="BMC Microbiol.">
        <title>Comparative genomics of Enterococcus spp. isolated from bovine feces.</title>
        <authorList>
            <person name="Beukers A.G."/>
            <person name="Zaheer R."/>
            <person name="Goji N."/>
            <person name="Amoako K.K."/>
            <person name="Chaves A.V."/>
            <person name="Ward M.P."/>
            <person name="McAllister T.A."/>
        </authorList>
    </citation>
    <scope>NUCLEOTIDE SEQUENCE [LARGE SCALE GENOMIC DNA]</scope>
    <source>
        <strain evidence="2 3">F1129D 143</strain>
    </source>
</reference>
<feature type="region of interest" description="Disordered" evidence="1">
    <location>
        <begin position="136"/>
        <end position="166"/>
    </location>
</feature>
<dbReference type="Proteomes" id="UP000192477">
    <property type="component" value="Unassembled WGS sequence"/>
</dbReference>
<organism evidence="2 3">
    <name type="scientific">Enterococcus villorum</name>
    <dbReference type="NCBI Taxonomy" id="112904"/>
    <lineage>
        <taxon>Bacteria</taxon>
        <taxon>Bacillati</taxon>
        <taxon>Bacillota</taxon>
        <taxon>Bacilli</taxon>
        <taxon>Lactobacillales</taxon>
        <taxon>Enterococcaceae</taxon>
        <taxon>Enterococcus</taxon>
    </lineage>
</organism>
<gene>
    <name evidence="2" type="ORF">BH747_04615</name>
</gene>
<proteinExistence type="predicted"/>
<sequence>MGTSKDFHKQFFQTFIEHEKEINHYYQALWQIYENRKDKDYCEKVWKKYYKEKEDKGEKYFRITEDMINRCLAKHFLQKTLDLPNTPATIRKAEILRAKGKSSDFKVFTSDSEKLKIWDSKKFLKDSLTNKTIPSGYQPLSDLLSTRTEHKNKSVTQRQTKENLSR</sequence>